<dbReference type="Gene3D" id="3.30.420.10">
    <property type="entry name" value="Ribonuclease H-like superfamily/Ribonuclease H"/>
    <property type="match status" value="1"/>
</dbReference>
<name>A0AAW0ZYZ8_9HYME</name>
<gene>
    <name evidence="1" type="ORF">QLX08_005325</name>
</gene>
<proteinExistence type="predicted"/>
<dbReference type="Pfam" id="PF01359">
    <property type="entry name" value="Transposase_1"/>
    <property type="match status" value="1"/>
</dbReference>
<keyword evidence="2" id="KW-1185">Reference proteome</keyword>
<dbReference type="Proteomes" id="UP001432146">
    <property type="component" value="Unassembled WGS sequence"/>
</dbReference>
<evidence type="ECO:0000313" key="1">
    <source>
        <dbReference type="EMBL" id="KAK9302838.1"/>
    </source>
</evidence>
<organism evidence="1 2">
    <name type="scientific">Tetragonisca angustula</name>
    <dbReference type="NCBI Taxonomy" id="166442"/>
    <lineage>
        <taxon>Eukaryota</taxon>
        <taxon>Metazoa</taxon>
        <taxon>Ecdysozoa</taxon>
        <taxon>Arthropoda</taxon>
        <taxon>Hexapoda</taxon>
        <taxon>Insecta</taxon>
        <taxon>Pterygota</taxon>
        <taxon>Neoptera</taxon>
        <taxon>Endopterygota</taxon>
        <taxon>Hymenoptera</taxon>
        <taxon>Apocrita</taxon>
        <taxon>Aculeata</taxon>
        <taxon>Apoidea</taxon>
        <taxon>Anthophila</taxon>
        <taxon>Apidae</taxon>
        <taxon>Tetragonisca</taxon>
    </lineage>
</organism>
<accession>A0AAW0ZYZ8</accession>
<protein>
    <recommendedName>
        <fullName evidence="3">Transposase</fullName>
    </recommendedName>
</protein>
<comment type="caution">
    <text evidence="1">The sequence shown here is derived from an EMBL/GenBank/DDBJ whole genome shotgun (WGS) entry which is preliminary data.</text>
</comment>
<dbReference type="InterPro" id="IPR052709">
    <property type="entry name" value="Transposase-MT_Hybrid"/>
</dbReference>
<dbReference type="AlphaFoldDB" id="A0AAW0ZYZ8"/>
<dbReference type="PANTHER" id="PTHR46060">
    <property type="entry name" value="MARINER MOS1 TRANSPOSASE-LIKE PROTEIN"/>
    <property type="match status" value="1"/>
</dbReference>
<dbReference type="InterPro" id="IPR001888">
    <property type="entry name" value="Transposase_1"/>
</dbReference>
<dbReference type="GO" id="GO:0003676">
    <property type="term" value="F:nucleic acid binding"/>
    <property type="evidence" value="ECO:0007669"/>
    <property type="project" value="InterPro"/>
</dbReference>
<sequence length="159" mass="19127">MLTVFFDSKGVVHYKYASQGRKINKEYYLELLRRLRDSVLRKRSHLWESENWLLHHDNAPIHSAHIVQNFLVKHGILQQLRQPPYSLYLAPCDFWSFPKLKKTLKGRRFDDVEAKKQNAMQQLLILKEKDFQDCFENWKKVIELQRKYLEGDVVEITPK</sequence>
<evidence type="ECO:0008006" key="3">
    <source>
        <dbReference type="Google" id="ProtNLM"/>
    </source>
</evidence>
<dbReference type="EMBL" id="JAWNGG020000089">
    <property type="protein sequence ID" value="KAK9302838.1"/>
    <property type="molecule type" value="Genomic_DNA"/>
</dbReference>
<reference evidence="1 2" key="1">
    <citation type="submission" date="2024-05" db="EMBL/GenBank/DDBJ databases">
        <title>The nuclear and mitochondrial genome assemblies of Tetragonisca angustula (Apidae: Meliponini), a tiny yet remarkable pollinator in the Neotropics.</title>
        <authorList>
            <person name="Ferrari R."/>
            <person name="Ricardo P.C."/>
            <person name="Dias F.C."/>
            <person name="Araujo N.S."/>
            <person name="Soares D.O."/>
            <person name="Zhou Q.-S."/>
            <person name="Zhu C.-D."/>
            <person name="Coutinho L."/>
            <person name="Airas M.C."/>
            <person name="Batista T.M."/>
        </authorList>
    </citation>
    <scope>NUCLEOTIDE SEQUENCE [LARGE SCALE GENOMIC DNA]</scope>
    <source>
        <strain evidence="1">ASF017062</strain>
        <tissue evidence="1">Abdomen</tissue>
    </source>
</reference>
<dbReference type="PANTHER" id="PTHR46060:SF1">
    <property type="entry name" value="MARINER MOS1 TRANSPOSASE-LIKE PROTEIN"/>
    <property type="match status" value="1"/>
</dbReference>
<evidence type="ECO:0000313" key="2">
    <source>
        <dbReference type="Proteomes" id="UP001432146"/>
    </source>
</evidence>
<dbReference type="InterPro" id="IPR036397">
    <property type="entry name" value="RNaseH_sf"/>
</dbReference>